<dbReference type="PANTHER" id="PTHR20898">
    <property type="entry name" value="DAEDALUS ON 3-RELATED-RELATED"/>
    <property type="match status" value="1"/>
</dbReference>
<sequence>MGIIVQYGIFCIFLVLHQRIGGQVRSGIEGWRVVNYQCIGTPYQKTTLHYCNTLRVPNGTTYLNASLHVPYRLTFINIAVKTYYKYTTYKPFIVDWKIEVCQAMRARRYNPMAQVVAKVFKETIPSMYYPCPHGNTTYTVVWALDAKYYPKSIPSGDYRIDISFKDAENITIYAMQVYATMRKQGLIG</sequence>
<proteinExistence type="predicted"/>
<evidence type="ECO:0000313" key="2">
    <source>
        <dbReference type="Proteomes" id="UP000069272"/>
    </source>
</evidence>
<evidence type="ECO:0000313" key="1">
    <source>
        <dbReference type="EnsemblMetazoa" id="AALB015802-PA"/>
    </source>
</evidence>
<reference evidence="1" key="2">
    <citation type="submission" date="2022-08" db="UniProtKB">
        <authorList>
            <consortium name="EnsemblMetazoa"/>
        </authorList>
    </citation>
    <scope>IDENTIFICATION</scope>
    <source>
        <strain evidence="1">STECLA/ALBI9_A</strain>
    </source>
</reference>
<keyword evidence="2" id="KW-1185">Reference proteome</keyword>
<protein>
    <recommendedName>
        <fullName evidence="3">MD-2-related lipid-recognition domain-containing protein</fullName>
    </recommendedName>
</protein>
<dbReference type="EnsemblMetazoa" id="AALB015802-RA">
    <property type="protein sequence ID" value="AALB015802-PA"/>
    <property type="gene ID" value="AALB015802"/>
</dbReference>
<dbReference type="VEuPathDB" id="VectorBase:AALB015802"/>
<accession>A0A1I8JSM5</accession>
<dbReference type="PANTHER" id="PTHR20898:SF0">
    <property type="entry name" value="DAEDALUS ON 3-RELATED"/>
    <property type="match status" value="1"/>
</dbReference>
<dbReference type="InterPro" id="IPR010512">
    <property type="entry name" value="DUF1091"/>
</dbReference>
<name>A0A1I8JSM5_ANOAL</name>
<dbReference type="Pfam" id="PF06477">
    <property type="entry name" value="DUF1091"/>
    <property type="match status" value="1"/>
</dbReference>
<dbReference type="AlphaFoldDB" id="A0A1I8JSM5"/>
<dbReference type="Proteomes" id="UP000069272">
    <property type="component" value="Chromosome 2R"/>
</dbReference>
<organism evidence="1 2">
    <name type="scientific">Anopheles albimanus</name>
    <name type="common">New world malaria mosquito</name>
    <dbReference type="NCBI Taxonomy" id="7167"/>
    <lineage>
        <taxon>Eukaryota</taxon>
        <taxon>Metazoa</taxon>
        <taxon>Ecdysozoa</taxon>
        <taxon>Arthropoda</taxon>
        <taxon>Hexapoda</taxon>
        <taxon>Insecta</taxon>
        <taxon>Pterygota</taxon>
        <taxon>Neoptera</taxon>
        <taxon>Endopterygota</taxon>
        <taxon>Diptera</taxon>
        <taxon>Nematocera</taxon>
        <taxon>Culicoidea</taxon>
        <taxon>Culicidae</taxon>
        <taxon>Anophelinae</taxon>
        <taxon>Anopheles</taxon>
    </lineage>
</organism>
<reference evidence="1 2" key="1">
    <citation type="journal article" date="2017" name="G3 (Bethesda)">
        <title>The Physical Genome Mapping of Anopheles albimanus Corrected Scaffold Misassemblies and Identified Interarm Rearrangements in Genus Anopheles.</title>
        <authorList>
            <person name="Artemov G.N."/>
            <person name="Peery A.N."/>
            <person name="Jiang X."/>
            <person name="Tu Z."/>
            <person name="Stegniy V.N."/>
            <person name="Sharakhova M.V."/>
            <person name="Sharakhov I.V."/>
        </authorList>
    </citation>
    <scope>NUCLEOTIDE SEQUENCE [LARGE SCALE GENOMIC DNA]</scope>
    <source>
        <strain evidence="1 2">ALBI9_A</strain>
    </source>
</reference>
<evidence type="ECO:0008006" key="3">
    <source>
        <dbReference type="Google" id="ProtNLM"/>
    </source>
</evidence>
<dbReference type="VEuPathDB" id="VectorBase:AALB20_030614"/>